<evidence type="ECO:0000256" key="8">
    <source>
        <dbReference type="ARBA" id="ARBA00048988"/>
    </source>
</evidence>
<dbReference type="Gene3D" id="3.40.50.300">
    <property type="entry name" value="P-loop containing nucleotide triphosphate hydrolases"/>
    <property type="match status" value="3"/>
</dbReference>
<dbReference type="SUPFAM" id="SSF52540">
    <property type="entry name" value="P-loop containing nucleoside triphosphate hydrolases"/>
    <property type="match status" value="1"/>
</dbReference>
<keyword evidence="1 9" id="KW-0547">Nucleotide-binding</keyword>
<keyword evidence="4 9" id="KW-0067">ATP-binding</keyword>
<dbReference type="AlphaFoldDB" id="A0A1M6C9M0"/>
<dbReference type="OrthoDB" id="9787585at2"/>
<evidence type="ECO:0000256" key="4">
    <source>
        <dbReference type="ARBA" id="ARBA00022840"/>
    </source>
</evidence>
<accession>A0A1M6C9M0</accession>
<organism evidence="12 13">
    <name type="scientific">Lutispora thermophila DSM 19022</name>
    <dbReference type="NCBI Taxonomy" id="1122184"/>
    <lineage>
        <taxon>Bacteria</taxon>
        <taxon>Bacillati</taxon>
        <taxon>Bacillota</taxon>
        <taxon>Clostridia</taxon>
        <taxon>Lutisporales</taxon>
        <taxon>Lutisporaceae</taxon>
        <taxon>Lutispora</taxon>
    </lineage>
</organism>
<keyword evidence="3 9" id="KW-0347">Helicase</keyword>
<evidence type="ECO:0000256" key="7">
    <source>
        <dbReference type="ARBA" id="ARBA00034808"/>
    </source>
</evidence>
<keyword evidence="10" id="KW-0175">Coiled coil</keyword>
<dbReference type="PANTHER" id="PTHR11070">
    <property type="entry name" value="UVRD / RECB / PCRA DNA HELICASE FAMILY MEMBER"/>
    <property type="match status" value="1"/>
</dbReference>
<dbReference type="RefSeq" id="WP_073024540.1">
    <property type="nucleotide sequence ID" value="NZ_FQZS01000005.1"/>
</dbReference>
<evidence type="ECO:0000256" key="6">
    <source>
        <dbReference type="ARBA" id="ARBA00034617"/>
    </source>
</evidence>
<evidence type="ECO:0000256" key="10">
    <source>
        <dbReference type="SAM" id="Coils"/>
    </source>
</evidence>
<keyword evidence="2 9" id="KW-0378">Hydrolase</keyword>
<reference evidence="12 13" key="1">
    <citation type="submission" date="2016-11" db="EMBL/GenBank/DDBJ databases">
        <authorList>
            <person name="Jaros S."/>
            <person name="Januszkiewicz K."/>
            <person name="Wedrychowicz H."/>
        </authorList>
    </citation>
    <scope>NUCLEOTIDE SEQUENCE [LARGE SCALE GENOMIC DNA]</scope>
    <source>
        <strain evidence="12 13">DSM 19022</strain>
    </source>
</reference>
<dbReference type="GO" id="GO:0003677">
    <property type="term" value="F:DNA binding"/>
    <property type="evidence" value="ECO:0007669"/>
    <property type="project" value="InterPro"/>
</dbReference>
<keyword evidence="13" id="KW-1185">Reference proteome</keyword>
<dbReference type="InterPro" id="IPR048228">
    <property type="entry name" value="HelD_bacillota"/>
</dbReference>
<dbReference type="InterPro" id="IPR027417">
    <property type="entry name" value="P-loop_NTPase"/>
</dbReference>
<dbReference type="GO" id="GO:0043138">
    <property type="term" value="F:3'-5' DNA helicase activity"/>
    <property type="evidence" value="ECO:0007669"/>
    <property type="project" value="UniProtKB-EC"/>
</dbReference>
<dbReference type="InterPro" id="IPR014016">
    <property type="entry name" value="UvrD-like_ATP-bd"/>
</dbReference>
<evidence type="ECO:0000256" key="1">
    <source>
        <dbReference type="ARBA" id="ARBA00022741"/>
    </source>
</evidence>
<dbReference type="GO" id="GO:0000725">
    <property type="term" value="P:recombinational repair"/>
    <property type="evidence" value="ECO:0007669"/>
    <property type="project" value="TreeGrafter"/>
</dbReference>
<evidence type="ECO:0000256" key="5">
    <source>
        <dbReference type="ARBA" id="ARBA00023235"/>
    </source>
</evidence>
<evidence type="ECO:0000259" key="11">
    <source>
        <dbReference type="PROSITE" id="PS51198"/>
    </source>
</evidence>
<evidence type="ECO:0000256" key="9">
    <source>
        <dbReference type="PROSITE-ProRule" id="PRU00560"/>
    </source>
</evidence>
<dbReference type="GO" id="GO:0005524">
    <property type="term" value="F:ATP binding"/>
    <property type="evidence" value="ECO:0007669"/>
    <property type="project" value="UniProtKB-UniRule"/>
</dbReference>
<comment type="catalytic activity">
    <reaction evidence="8">
        <text>ATP + H2O = ADP + phosphate + H(+)</text>
        <dbReference type="Rhea" id="RHEA:13065"/>
        <dbReference type="ChEBI" id="CHEBI:15377"/>
        <dbReference type="ChEBI" id="CHEBI:15378"/>
        <dbReference type="ChEBI" id="CHEBI:30616"/>
        <dbReference type="ChEBI" id="CHEBI:43474"/>
        <dbReference type="ChEBI" id="CHEBI:456216"/>
        <dbReference type="EC" id="5.6.2.4"/>
    </reaction>
</comment>
<feature type="domain" description="UvrD-like helicase ATP-binding" evidence="11">
    <location>
        <begin position="209"/>
        <end position="589"/>
    </location>
</feature>
<name>A0A1M6C9M0_9FIRM</name>
<evidence type="ECO:0000313" key="13">
    <source>
        <dbReference type="Proteomes" id="UP000184442"/>
    </source>
</evidence>
<dbReference type="GO" id="GO:0016887">
    <property type="term" value="F:ATP hydrolysis activity"/>
    <property type="evidence" value="ECO:0007669"/>
    <property type="project" value="RHEA"/>
</dbReference>
<dbReference type="EMBL" id="FQZS01000005">
    <property type="protein sequence ID" value="SHI57696.1"/>
    <property type="molecule type" value="Genomic_DNA"/>
</dbReference>
<evidence type="ECO:0000256" key="2">
    <source>
        <dbReference type="ARBA" id="ARBA00022801"/>
    </source>
</evidence>
<feature type="coiled-coil region" evidence="10">
    <location>
        <begin position="19"/>
        <end position="46"/>
    </location>
</feature>
<gene>
    <name evidence="12" type="ORF">SAMN02745176_00668</name>
</gene>
<dbReference type="STRING" id="1122184.SAMN02745176_00668"/>
<comment type="catalytic activity">
    <reaction evidence="6">
        <text>Couples ATP hydrolysis with the unwinding of duplex DNA by translocating in the 3'-5' direction.</text>
        <dbReference type="EC" id="5.6.2.4"/>
    </reaction>
</comment>
<evidence type="ECO:0000313" key="12">
    <source>
        <dbReference type="EMBL" id="SHI57696.1"/>
    </source>
</evidence>
<keyword evidence="5" id="KW-0413">Isomerase</keyword>
<proteinExistence type="predicted"/>
<dbReference type="GO" id="GO:0005829">
    <property type="term" value="C:cytosol"/>
    <property type="evidence" value="ECO:0007669"/>
    <property type="project" value="TreeGrafter"/>
</dbReference>
<dbReference type="NCBIfam" id="NF041464">
    <property type="entry name" value="HelD_BACSU"/>
    <property type="match status" value="1"/>
</dbReference>
<sequence length="761" mass="90047">MKINDYKWIEENKWLDVVLKEAYRQLDEKRELCMKLRMENIEIQRQLWEEIGSISIESNLDQLVDFMSFIDIIKRQKRTYSFIKKIEKKYERIVESPYFGRFDFIEDGNNNPEKYYIGIANLINNNCDILVYDWRAPVSSIFYDYEIGEGAYNCPEGIIKGKVILKRQYKISNGKLEYMFDSNLKIDDEILQEVLGRSCDNRMKTIVTSIQREQNKIIRNEEYKYLIVQGPAGSGKTSIALHRVAYLLYKHRNKVSPENIIIFSPNRIFNDYISDVLPQLGEDNMIQTTFKEYMHKALDCELKKEDYYDMMEYILTSKDEPCYQKRIQNIKFKSSIEFANMLKKYAAYVAEGEKDFNDIYFSNKLIISSDELKELYYNDYSRLSLKNRLDKIRRRIMFLLKPHVEEKIKEISGKLADDNSGMDEEEIMKKAKSSIRDELKDVHSEIDRMTKFEIVEIYKHFIEKMELFLVNKTSEKIIDEVKIFTMENLKAGQLYYEDQIPMLYLKISLGELPKTSDIKYVIIDEAQDYTPLQYEILYQLFKHANITMLGDLNQAINPYMNVGDYNNISHLFPKDSTCIMNLTKSYRSTMEIAKFTRKILKNESSDEFIERPGDEPLILGFSQEEEINKRIIEDVEKYKNKGYKSIGIITRTKKEANDVYSRLKNKIFVKTIIDENEEFKNDVVIIPSYLAKGLEFDVVIIYNAGDGNYNCEEERLLFYTACTRALHILCVYYLKNSQHSHVQKFEHHILEKFLEKPKMAG</sequence>
<dbReference type="PANTHER" id="PTHR11070:SF17">
    <property type="entry name" value="DNA HELICASE IV"/>
    <property type="match status" value="1"/>
</dbReference>
<dbReference type="Proteomes" id="UP000184442">
    <property type="component" value="Unassembled WGS sequence"/>
</dbReference>
<dbReference type="InterPro" id="IPR000212">
    <property type="entry name" value="DNA_helicase_UvrD/REP"/>
</dbReference>
<dbReference type="PROSITE" id="PS51198">
    <property type="entry name" value="UVRD_HELICASE_ATP_BIND"/>
    <property type="match status" value="1"/>
</dbReference>
<protein>
    <recommendedName>
        <fullName evidence="7">DNA 3'-5' helicase</fullName>
        <ecNumber evidence="7">5.6.2.4</ecNumber>
    </recommendedName>
</protein>
<dbReference type="Pfam" id="PF13361">
    <property type="entry name" value="UvrD_C"/>
    <property type="match status" value="1"/>
</dbReference>
<dbReference type="EC" id="5.6.2.4" evidence="7"/>
<dbReference type="Pfam" id="PF00580">
    <property type="entry name" value="UvrD-helicase"/>
    <property type="match status" value="1"/>
</dbReference>
<feature type="binding site" evidence="9">
    <location>
        <begin position="230"/>
        <end position="237"/>
    </location>
    <ligand>
        <name>ATP</name>
        <dbReference type="ChEBI" id="CHEBI:30616"/>
    </ligand>
</feature>
<evidence type="ECO:0000256" key="3">
    <source>
        <dbReference type="ARBA" id="ARBA00022806"/>
    </source>
</evidence>
<dbReference type="InterPro" id="IPR014017">
    <property type="entry name" value="DNA_helicase_UvrD-like_C"/>
</dbReference>